<organism evidence="3 4">
    <name type="scientific">Methylophilus luteus</name>
    <dbReference type="NCBI Taxonomy" id="640108"/>
    <lineage>
        <taxon>Bacteria</taxon>
        <taxon>Pseudomonadati</taxon>
        <taxon>Pseudomonadota</taxon>
        <taxon>Betaproteobacteria</taxon>
        <taxon>Nitrosomonadales</taxon>
        <taxon>Methylophilaceae</taxon>
        <taxon>Methylophilus</taxon>
    </lineage>
</organism>
<dbReference type="InterPro" id="IPR036282">
    <property type="entry name" value="Glutathione-S-Trfase_C_sf"/>
</dbReference>
<dbReference type="PROSITE" id="PS50404">
    <property type="entry name" value="GST_NTER"/>
    <property type="match status" value="1"/>
</dbReference>
<reference evidence="4" key="1">
    <citation type="journal article" date="2019" name="Int. J. Syst. Evol. Microbiol.">
        <title>The Global Catalogue of Microorganisms (GCM) 10K type strain sequencing project: providing services to taxonomists for standard genome sequencing and annotation.</title>
        <authorList>
            <consortium name="The Broad Institute Genomics Platform"/>
            <consortium name="The Broad Institute Genome Sequencing Center for Infectious Disease"/>
            <person name="Wu L."/>
            <person name="Ma J."/>
        </authorList>
    </citation>
    <scope>NUCLEOTIDE SEQUENCE [LARGE SCALE GENOMIC DNA]</scope>
    <source>
        <strain evidence="4">CCUG 58412</strain>
    </source>
</reference>
<dbReference type="SFLD" id="SFLDG01151">
    <property type="entry name" value="Main.2:_Nu-like"/>
    <property type="match status" value="1"/>
</dbReference>
<dbReference type="Pfam" id="PF00043">
    <property type="entry name" value="GST_C"/>
    <property type="match status" value="1"/>
</dbReference>
<dbReference type="Gene3D" id="3.40.30.10">
    <property type="entry name" value="Glutaredoxin"/>
    <property type="match status" value="1"/>
</dbReference>
<dbReference type="SUPFAM" id="SSF47616">
    <property type="entry name" value="GST C-terminal domain-like"/>
    <property type="match status" value="1"/>
</dbReference>
<keyword evidence="4" id="KW-1185">Reference proteome</keyword>
<dbReference type="Proteomes" id="UP001597128">
    <property type="component" value="Unassembled WGS sequence"/>
</dbReference>
<dbReference type="PANTHER" id="PTHR44051:SF19">
    <property type="entry name" value="DISULFIDE-BOND OXIDOREDUCTASE YFCG"/>
    <property type="match status" value="1"/>
</dbReference>
<dbReference type="InterPro" id="IPR036249">
    <property type="entry name" value="Thioredoxin-like_sf"/>
</dbReference>
<evidence type="ECO:0000259" key="2">
    <source>
        <dbReference type="PROSITE" id="PS50405"/>
    </source>
</evidence>
<gene>
    <name evidence="3" type="ORF">ACFQ1Z_02950</name>
</gene>
<dbReference type="SFLD" id="SFLDG00358">
    <property type="entry name" value="Main_(cytGST)"/>
    <property type="match status" value="1"/>
</dbReference>
<dbReference type="SUPFAM" id="SSF52833">
    <property type="entry name" value="Thioredoxin-like"/>
    <property type="match status" value="1"/>
</dbReference>
<dbReference type="EMBL" id="JBHTKB010000001">
    <property type="protein sequence ID" value="MFD0912497.1"/>
    <property type="molecule type" value="Genomic_DNA"/>
</dbReference>
<dbReference type="PROSITE" id="PS50405">
    <property type="entry name" value="GST_CTER"/>
    <property type="match status" value="1"/>
</dbReference>
<feature type="domain" description="GST C-terminal" evidence="2">
    <location>
        <begin position="88"/>
        <end position="211"/>
    </location>
</feature>
<dbReference type="InterPro" id="IPR040079">
    <property type="entry name" value="Glutathione_S-Trfase"/>
</dbReference>
<evidence type="ECO:0000313" key="3">
    <source>
        <dbReference type="EMBL" id="MFD0912497.1"/>
    </source>
</evidence>
<evidence type="ECO:0000259" key="1">
    <source>
        <dbReference type="PROSITE" id="PS50404"/>
    </source>
</evidence>
<dbReference type="InterPro" id="IPR004046">
    <property type="entry name" value="GST_C"/>
</dbReference>
<dbReference type="PANTHER" id="PTHR44051">
    <property type="entry name" value="GLUTATHIONE S-TRANSFERASE-RELATED"/>
    <property type="match status" value="1"/>
</dbReference>
<accession>A0ABW3F248</accession>
<sequence length="211" mass="22962">MINLYTWATPNGRKISIMLEELGVDYTVSPVDLGQLAQFSASYTAISPNNKIPAIVDSGSEGAPITIFESGAILTYLADKSGQFLAAHGQARYNALAWLHWQTSSLGPMLGQLGFFAVRSEEKSALAISRFSEEADRLLNVLENQLQAHAYVAGDEYSIADMACYPWVLAATAYLKQVLKDSLAAKPAIQRWLQQVGARPAVQRGMAIPKL</sequence>
<feature type="domain" description="GST N-terminal" evidence="1">
    <location>
        <begin position="1"/>
        <end position="85"/>
    </location>
</feature>
<proteinExistence type="predicted"/>
<dbReference type="RefSeq" id="WP_379055486.1">
    <property type="nucleotide sequence ID" value="NZ_JBHTKB010000001.1"/>
</dbReference>
<dbReference type="CDD" id="cd03048">
    <property type="entry name" value="GST_N_Ure2p_like"/>
    <property type="match status" value="1"/>
</dbReference>
<name>A0ABW3F248_9PROT</name>
<dbReference type="Gene3D" id="1.20.1050.10">
    <property type="match status" value="1"/>
</dbReference>
<protein>
    <submittedName>
        <fullName evidence="3">Glutathione binding-like protein</fullName>
    </submittedName>
</protein>
<dbReference type="InterPro" id="IPR004045">
    <property type="entry name" value="Glutathione_S-Trfase_N"/>
</dbReference>
<dbReference type="SFLD" id="SFLDS00019">
    <property type="entry name" value="Glutathione_Transferase_(cytos"/>
    <property type="match status" value="1"/>
</dbReference>
<dbReference type="InterPro" id="IPR010987">
    <property type="entry name" value="Glutathione-S-Trfase_C-like"/>
</dbReference>
<dbReference type="CDD" id="cd03178">
    <property type="entry name" value="GST_C_Ure2p_like"/>
    <property type="match status" value="1"/>
</dbReference>
<dbReference type="Pfam" id="PF13409">
    <property type="entry name" value="GST_N_2"/>
    <property type="match status" value="1"/>
</dbReference>
<comment type="caution">
    <text evidence="3">The sequence shown here is derived from an EMBL/GenBank/DDBJ whole genome shotgun (WGS) entry which is preliminary data.</text>
</comment>
<evidence type="ECO:0000313" key="4">
    <source>
        <dbReference type="Proteomes" id="UP001597128"/>
    </source>
</evidence>